<evidence type="ECO:0000256" key="1">
    <source>
        <dbReference type="ARBA" id="ARBA00001947"/>
    </source>
</evidence>
<dbReference type="InterPro" id="IPR011032">
    <property type="entry name" value="GroES-like_sf"/>
</dbReference>
<keyword evidence="4" id="KW-0862">Zinc</keyword>
<dbReference type="GO" id="GO:0016491">
    <property type="term" value="F:oxidoreductase activity"/>
    <property type="evidence" value="ECO:0007669"/>
    <property type="project" value="UniProtKB-KW"/>
</dbReference>
<keyword evidence="3" id="KW-0479">Metal-binding</keyword>
<protein>
    <submittedName>
        <fullName evidence="8">Zinc-binding dehydrogenase</fullName>
    </submittedName>
</protein>
<comment type="similarity">
    <text evidence="2">Belongs to the zinc-containing alcohol dehydrogenase family.</text>
</comment>
<dbReference type="PANTHER" id="PTHR43350:SF17">
    <property type="entry name" value="NAD-DEPENDENT ALCOHOL DEHYDROGENASE"/>
    <property type="match status" value="1"/>
</dbReference>
<dbReference type="PANTHER" id="PTHR43350">
    <property type="entry name" value="NAD-DEPENDENT ALCOHOL DEHYDROGENASE"/>
    <property type="match status" value="1"/>
</dbReference>
<dbReference type="GO" id="GO:0046872">
    <property type="term" value="F:metal ion binding"/>
    <property type="evidence" value="ECO:0007669"/>
    <property type="project" value="UniProtKB-KW"/>
</dbReference>
<reference evidence="8 9" key="1">
    <citation type="submission" date="2020-01" db="EMBL/GenBank/DDBJ databases">
        <title>Paenibacillus soybeanensis sp. nov. isolated from the nodules of soybean (Glycine max(L.) Merr).</title>
        <authorList>
            <person name="Wang H."/>
        </authorList>
    </citation>
    <scope>NUCLEOTIDE SEQUENCE [LARGE SCALE GENOMIC DNA]</scope>
    <source>
        <strain evidence="8 9">DSM 23054</strain>
    </source>
</reference>
<dbReference type="Gene3D" id="3.40.50.720">
    <property type="entry name" value="NAD(P)-binding Rossmann-like Domain"/>
    <property type="match status" value="1"/>
</dbReference>
<accession>A0A7X5C1R4</accession>
<evidence type="ECO:0000313" key="9">
    <source>
        <dbReference type="Proteomes" id="UP000558113"/>
    </source>
</evidence>
<feature type="domain" description="Alcohol dehydrogenase-like N-terminal" evidence="7">
    <location>
        <begin position="48"/>
        <end position="88"/>
    </location>
</feature>
<gene>
    <name evidence="8" type="ORF">GT003_29025</name>
</gene>
<dbReference type="InterPro" id="IPR013149">
    <property type="entry name" value="ADH-like_C"/>
</dbReference>
<dbReference type="Proteomes" id="UP000558113">
    <property type="component" value="Unassembled WGS sequence"/>
</dbReference>
<dbReference type="EMBL" id="JAAAMU010000025">
    <property type="protein sequence ID" value="NBC73022.1"/>
    <property type="molecule type" value="Genomic_DNA"/>
</dbReference>
<dbReference type="Gene3D" id="3.90.180.10">
    <property type="entry name" value="Medium-chain alcohol dehydrogenases, catalytic domain"/>
    <property type="match status" value="2"/>
</dbReference>
<dbReference type="RefSeq" id="WP_161704568.1">
    <property type="nucleotide sequence ID" value="NZ_JAAAMU010000025.1"/>
</dbReference>
<dbReference type="OrthoDB" id="9806940at2"/>
<sequence>MSEKAIVFQARNEVRLIEVDVPLPMHDEVQVRTIKSMISAGTERWILSDRFSRAGTPFPCIPGYQRVGVVEKVGKDVRDINIGDRVIATSGMSVPGIASNWGAHLSLGNTKSGEIYRIPDNVGDEDASGIVVVQVGYNAASRLLMKEKDWVVIYGDGIIGQCASQAARARGARTILVGRRTERLAIGGKHSADFVVNAAEGSVAKRVQEITKTAFVTGVLDTVQNEEAGQSYMPLLEPGYGQIVYCGHSTDRAWVDMALLQAHGFTCHFVSDWTRTRIEATLSLMNEGAIRLAPLITHRGNCEEAPLLYQMLIDNKEPFLGMTIDWSVKA</sequence>
<evidence type="ECO:0000256" key="5">
    <source>
        <dbReference type="ARBA" id="ARBA00023002"/>
    </source>
</evidence>
<dbReference type="Pfam" id="PF08240">
    <property type="entry name" value="ADH_N"/>
    <property type="match status" value="1"/>
</dbReference>
<evidence type="ECO:0000256" key="4">
    <source>
        <dbReference type="ARBA" id="ARBA00022833"/>
    </source>
</evidence>
<evidence type="ECO:0000256" key="2">
    <source>
        <dbReference type="ARBA" id="ARBA00008072"/>
    </source>
</evidence>
<organism evidence="8 9">
    <name type="scientific">Paenibacillus sacheonensis</name>
    <dbReference type="NCBI Taxonomy" id="742054"/>
    <lineage>
        <taxon>Bacteria</taxon>
        <taxon>Bacillati</taxon>
        <taxon>Bacillota</taxon>
        <taxon>Bacilli</taxon>
        <taxon>Bacillales</taxon>
        <taxon>Paenibacillaceae</taxon>
        <taxon>Paenibacillus</taxon>
    </lineage>
</organism>
<feature type="domain" description="Alcohol dehydrogenase-like C-terminal" evidence="6">
    <location>
        <begin position="159"/>
        <end position="258"/>
    </location>
</feature>
<evidence type="ECO:0000313" key="8">
    <source>
        <dbReference type="EMBL" id="NBC73022.1"/>
    </source>
</evidence>
<proteinExistence type="inferred from homology"/>
<dbReference type="InterPro" id="IPR036291">
    <property type="entry name" value="NAD(P)-bd_dom_sf"/>
</dbReference>
<comment type="cofactor">
    <cofactor evidence="1">
        <name>Zn(2+)</name>
        <dbReference type="ChEBI" id="CHEBI:29105"/>
    </cofactor>
</comment>
<evidence type="ECO:0000256" key="3">
    <source>
        <dbReference type="ARBA" id="ARBA00022723"/>
    </source>
</evidence>
<dbReference type="SUPFAM" id="SSF50129">
    <property type="entry name" value="GroES-like"/>
    <property type="match status" value="1"/>
</dbReference>
<dbReference type="InterPro" id="IPR013154">
    <property type="entry name" value="ADH-like_N"/>
</dbReference>
<keyword evidence="5" id="KW-0560">Oxidoreductase</keyword>
<name>A0A7X5C1R4_9BACL</name>
<dbReference type="Pfam" id="PF00107">
    <property type="entry name" value="ADH_zinc_N"/>
    <property type="match status" value="1"/>
</dbReference>
<dbReference type="AlphaFoldDB" id="A0A7X5C1R4"/>
<keyword evidence="9" id="KW-1185">Reference proteome</keyword>
<comment type="caution">
    <text evidence="8">The sequence shown here is derived from an EMBL/GenBank/DDBJ whole genome shotgun (WGS) entry which is preliminary data.</text>
</comment>
<evidence type="ECO:0000259" key="6">
    <source>
        <dbReference type="Pfam" id="PF00107"/>
    </source>
</evidence>
<dbReference type="SUPFAM" id="SSF51735">
    <property type="entry name" value="NAD(P)-binding Rossmann-fold domains"/>
    <property type="match status" value="1"/>
</dbReference>
<evidence type="ECO:0000259" key="7">
    <source>
        <dbReference type="Pfam" id="PF08240"/>
    </source>
</evidence>